<dbReference type="SUPFAM" id="SSF52540">
    <property type="entry name" value="P-loop containing nucleoside triphosphate hydrolases"/>
    <property type="match status" value="1"/>
</dbReference>
<feature type="non-terminal residue" evidence="3">
    <location>
        <position position="208"/>
    </location>
</feature>
<evidence type="ECO:0000313" key="3">
    <source>
        <dbReference type="EMBL" id="OCK80069.1"/>
    </source>
</evidence>
<dbReference type="PANTHER" id="PTHR10039">
    <property type="entry name" value="AMELOGENIN"/>
    <property type="match status" value="1"/>
</dbReference>
<feature type="non-terminal residue" evidence="3">
    <location>
        <position position="1"/>
    </location>
</feature>
<dbReference type="PANTHER" id="PTHR10039:SF14">
    <property type="entry name" value="NACHT DOMAIN-CONTAINING PROTEIN"/>
    <property type="match status" value="1"/>
</dbReference>
<proteinExistence type="predicted"/>
<dbReference type="InterPro" id="IPR027417">
    <property type="entry name" value="P-loop_NTPase"/>
</dbReference>
<reference evidence="3 4" key="1">
    <citation type="journal article" date="2016" name="Nat. Commun.">
        <title>Ectomycorrhizal ecology is imprinted in the genome of the dominant symbiotic fungus Cenococcum geophilum.</title>
        <authorList>
            <consortium name="DOE Joint Genome Institute"/>
            <person name="Peter M."/>
            <person name="Kohler A."/>
            <person name="Ohm R.A."/>
            <person name="Kuo A."/>
            <person name="Krutzmann J."/>
            <person name="Morin E."/>
            <person name="Arend M."/>
            <person name="Barry K.W."/>
            <person name="Binder M."/>
            <person name="Choi C."/>
            <person name="Clum A."/>
            <person name="Copeland A."/>
            <person name="Grisel N."/>
            <person name="Haridas S."/>
            <person name="Kipfer T."/>
            <person name="LaButti K."/>
            <person name="Lindquist E."/>
            <person name="Lipzen A."/>
            <person name="Maire R."/>
            <person name="Meier B."/>
            <person name="Mihaltcheva S."/>
            <person name="Molinier V."/>
            <person name="Murat C."/>
            <person name="Poggeler S."/>
            <person name="Quandt C.A."/>
            <person name="Sperisen C."/>
            <person name="Tritt A."/>
            <person name="Tisserant E."/>
            <person name="Crous P.W."/>
            <person name="Henrissat B."/>
            <person name="Nehls U."/>
            <person name="Egli S."/>
            <person name="Spatafora J.W."/>
            <person name="Grigoriev I.V."/>
            <person name="Martin F.M."/>
        </authorList>
    </citation>
    <scope>NUCLEOTIDE SEQUENCE [LARGE SCALE GENOMIC DNA]</scope>
    <source>
        <strain evidence="3 4">CBS 459.81</strain>
    </source>
</reference>
<keyword evidence="1" id="KW-0677">Repeat</keyword>
<dbReference type="Proteomes" id="UP000250266">
    <property type="component" value="Unassembled WGS sequence"/>
</dbReference>
<accession>A0A8E2JEZ3</accession>
<keyword evidence="4" id="KW-1185">Reference proteome</keyword>
<sequence>DPSKNLIELARQKGSPAAGTCKWIFGKAAYREWLTSKTGLLWLSGKSGMGKTMVAIQVADQIEQHVLDKPRFKSVILHSFGGRTATLILWSLILQLITLEPSLLKHLLPESAVRLVALESSLRVYSFDLVWRIFSNMIFDNPFQDVYCILDGLEMCTEQSLADLLNKLPQVLTDSTRLKILVASRENIPSITRALSSYPNIRMNPYYE</sequence>
<dbReference type="EMBL" id="KV744975">
    <property type="protein sequence ID" value="OCK80069.1"/>
    <property type="molecule type" value="Genomic_DNA"/>
</dbReference>
<name>A0A8E2JEZ3_9PEZI</name>
<dbReference type="OrthoDB" id="3787216at2759"/>
<dbReference type="Pfam" id="PF24883">
    <property type="entry name" value="NPHP3_N"/>
    <property type="match status" value="1"/>
</dbReference>
<dbReference type="Gene3D" id="3.40.50.300">
    <property type="entry name" value="P-loop containing nucleotide triphosphate hydrolases"/>
    <property type="match status" value="1"/>
</dbReference>
<organism evidence="3 4">
    <name type="scientific">Lepidopterella palustris CBS 459.81</name>
    <dbReference type="NCBI Taxonomy" id="1314670"/>
    <lineage>
        <taxon>Eukaryota</taxon>
        <taxon>Fungi</taxon>
        <taxon>Dikarya</taxon>
        <taxon>Ascomycota</taxon>
        <taxon>Pezizomycotina</taxon>
        <taxon>Dothideomycetes</taxon>
        <taxon>Pleosporomycetidae</taxon>
        <taxon>Mytilinidiales</taxon>
        <taxon>Argynnaceae</taxon>
        <taxon>Lepidopterella</taxon>
    </lineage>
</organism>
<dbReference type="InterPro" id="IPR056884">
    <property type="entry name" value="NPHP3-like_N"/>
</dbReference>
<protein>
    <recommendedName>
        <fullName evidence="2">Nephrocystin 3-like N-terminal domain-containing protein</fullName>
    </recommendedName>
</protein>
<evidence type="ECO:0000259" key="2">
    <source>
        <dbReference type="Pfam" id="PF24883"/>
    </source>
</evidence>
<gene>
    <name evidence="3" type="ORF">K432DRAFT_263050</name>
</gene>
<dbReference type="AlphaFoldDB" id="A0A8E2JEZ3"/>
<evidence type="ECO:0000256" key="1">
    <source>
        <dbReference type="ARBA" id="ARBA00022737"/>
    </source>
</evidence>
<evidence type="ECO:0000313" key="4">
    <source>
        <dbReference type="Proteomes" id="UP000250266"/>
    </source>
</evidence>
<feature type="domain" description="Nephrocystin 3-like N-terminal" evidence="2">
    <location>
        <begin position="19"/>
        <end position="185"/>
    </location>
</feature>